<dbReference type="PANTHER" id="PTHR47738:SF1">
    <property type="entry name" value="NITROGEN REGULATORY PROTEIN"/>
    <property type="match status" value="1"/>
</dbReference>
<dbReference type="Gene3D" id="3.40.930.10">
    <property type="entry name" value="Mannitol-specific EII, Chain A"/>
    <property type="match status" value="1"/>
</dbReference>
<feature type="domain" description="PTS EIIA type-2" evidence="1">
    <location>
        <begin position="4"/>
        <end position="150"/>
    </location>
</feature>
<dbReference type="GO" id="GO:0030295">
    <property type="term" value="F:protein kinase activator activity"/>
    <property type="evidence" value="ECO:0007669"/>
    <property type="project" value="TreeGrafter"/>
</dbReference>
<dbReference type="PROSITE" id="PS51094">
    <property type="entry name" value="PTS_EIIA_TYPE_2"/>
    <property type="match status" value="1"/>
</dbReference>
<accession>A0A2G6KJA5</accession>
<dbReference type="PANTHER" id="PTHR47738">
    <property type="entry name" value="PTS SYSTEM FRUCTOSE-LIKE EIIA COMPONENT-RELATED"/>
    <property type="match status" value="1"/>
</dbReference>
<evidence type="ECO:0000313" key="3">
    <source>
        <dbReference type="Proteomes" id="UP000230821"/>
    </source>
</evidence>
<sequence>MIAQYLYEECIQYGSDASDKPALLKEIARLAKRSPILSEVSEEVILQGLMNREQLGSTGFGDEIAIPHCALDTIPNFVIGILCVPQGIDFETLDGKKAKLFVFIIAPKEQQNEHIRVLSSISGVLRFPEHVRELLATKDASAIRESFLRHTKPEAEKQAEKQFQQFTVIVQREEIFEDILSVFTEIDECFVSVIESNNARKYLYALPLFSNFWNEEQKGFQRVILAVVNRGLANEVIRNVNLILEHTEEAGVVLFMQDITYLNGSISL</sequence>
<dbReference type="EMBL" id="PDSK01000035">
    <property type="protein sequence ID" value="PIE35725.1"/>
    <property type="molecule type" value="Genomic_DNA"/>
</dbReference>
<protein>
    <recommendedName>
        <fullName evidence="1">PTS EIIA type-2 domain-containing protein</fullName>
    </recommendedName>
</protein>
<evidence type="ECO:0000313" key="2">
    <source>
        <dbReference type="EMBL" id="PIE35725.1"/>
    </source>
</evidence>
<comment type="caution">
    <text evidence="2">The sequence shown here is derived from an EMBL/GenBank/DDBJ whole genome shotgun (WGS) entry which is preliminary data.</text>
</comment>
<dbReference type="Proteomes" id="UP000230821">
    <property type="component" value="Unassembled WGS sequence"/>
</dbReference>
<organism evidence="2 3">
    <name type="scientific">candidate division KSB3 bacterium</name>
    <dbReference type="NCBI Taxonomy" id="2044937"/>
    <lineage>
        <taxon>Bacteria</taxon>
        <taxon>candidate division KSB3</taxon>
    </lineage>
</organism>
<dbReference type="AlphaFoldDB" id="A0A2G6KJA5"/>
<dbReference type="CDD" id="cd00211">
    <property type="entry name" value="PTS_IIA_fru"/>
    <property type="match status" value="1"/>
</dbReference>
<dbReference type="Pfam" id="PF00359">
    <property type="entry name" value="PTS_EIIA_2"/>
    <property type="match status" value="1"/>
</dbReference>
<dbReference type="InterPro" id="IPR051541">
    <property type="entry name" value="PTS_SugarTrans_NitroReg"/>
</dbReference>
<dbReference type="SUPFAM" id="SSF55804">
    <property type="entry name" value="Phoshotransferase/anion transport protein"/>
    <property type="match status" value="1"/>
</dbReference>
<name>A0A2G6KJA5_9BACT</name>
<evidence type="ECO:0000259" key="1">
    <source>
        <dbReference type="PROSITE" id="PS51094"/>
    </source>
</evidence>
<reference evidence="2 3" key="1">
    <citation type="submission" date="2017-10" db="EMBL/GenBank/DDBJ databases">
        <title>Novel microbial diversity and functional potential in the marine mammal oral microbiome.</title>
        <authorList>
            <person name="Dudek N.K."/>
            <person name="Sun C.L."/>
            <person name="Burstein D."/>
            <person name="Kantor R.S."/>
            <person name="Aliaga Goltsman D.S."/>
            <person name="Bik E.M."/>
            <person name="Thomas B.C."/>
            <person name="Banfield J.F."/>
            <person name="Relman D.A."/>
        </authorList>
    </citation>
    <scope>NUCLEOTIDE SEQUENCE [LARGE SCALE GENOMIC DNA]</scope>
    <source>
        <strain evidence="2">DOLJORAL78_47_16</strain>
    </source>
</reference>
<proteinExistence type="predicted"/>
<gene>
    <name evidence="2" type="ORF">CSA56_03150</name>
</gene>
<dbReference type="InterPro" id="IPR016152">
    <property type="entry name" value="PTrfase/Anion_transptr"/>
</dbReference>
<dbReference type="InterPro" id="IPR002178">
    <property type="entry name" value="PTS_EIIA_type-2_dom"/>
</dbReference>